<accession>A0A9Q0G605</accession>
<sequence>MVAALEVERWRRALRSTVFLTSSIKDCQLPDETHNEYEVTFFDTKIHTSSPTLPPSSTSGSTRSSPPPPPPPLPVPNLPHGRPRHRVAPFLQPPHPEPRGHPPALRLLLLPNLPARPLPRPAAVAGGVPGPPTPRLR</sequence>
<proteinExistence type="predicted"/>
<feature type="compositionally biased region" description="Pro residues" evidence="1">
    <location>
        <begin position="65"/>
        <end position="77"/>
    </location>
</feature>
<evidence type="ECO:0000313" key="3">
    <source>
        <dbReference type="Proteomes" id="UP001141552"/>
    </source>
</evidence>
<reference evidence="2" key="2">
    <citation type="journal article" date="2023" name="Plants (Basel)">
        <title>Annotation of the Turnera subulata (Passifloraceae) Draft Genome Reveals the S-Locus Evolved after the Divergence of Turneroideae from Passifloroideae in a Stepwise Manner.</title>
        <authorList>
            <person name="Henning P.M."/>
            <person name="Roalson E.H."/>
            <person name="Mir W."/>
            <person name="McCubbin A.G."/>
            <person name="Shore J.S."/>
        </authorList>
    </citation>
    <scope>NUCLEOTIDE SEQUENCE</scope>
    <source>
        <strain evidence="2">F60SS</strain>
    </source>
</reference>
<protein>
    <submittedName>
        <fullName evidence="2">Uncharacterized protein</fullName>
    </submittedName>
</protein>
<gene>
    <name evidence="2" type="ORF">Tsubulata_042243</name>
</gene>
<organism evidence="2 3">
    <name type="scientific">Turnera subulata</name>
    <dbReference type="NCBI Taxonomy" id="218843"/>
    <lineage>
        <taxon>Eukaryota</taxon>
        <taxon>Viridiplantae</taxon>
        <taxon>Streptophyta</taxon>
        <taxon>Embryophyta</taxon>
        <taxon>Tracheophyta</taxon>
        <taxon>Spermatophyta</taxon>
        <taxon>Magnoliopsida</taxon>
        <taxon>eudicotyledons</taxon>
        <taxon>Gunneridae</taxon>
        <taxon>Pentapetalae</taxon>
        <taxon>rosids</taxon>
        <taxon>fabids</taxon>
        <taxon>Malpighiales</taxon>
        <taxon>Passifloraceae</taxon>
        <taxon>Turnera</taxon>
    </lineage>
</organism>
<dbReference type="EMBL" id="JAKUCV010002324">
    <property type="protein sequence ID" value="KAJ4843065.1"/>
    <property type="molecule type" value="Genomic_DNA"/>
</dbReference>
<feature type="region of interest" description="Disordered" evidence="1">
    <location>
        <begin position="43"/>
        <end position="137"/>
    </location>
</feature>
<dbReference type="Proteomes" id="UP001141552">
    <property type="component" value="Unassembled WGS sequence"/>
</dbReference>
<dbReference type="AlphaFoldDB" id="A0A9Q0G605"/>
<keyword evidence="3" id="KW-1185">Reference proteome</keyword>
<feature type="compositionally biased region" description="Low complexity" evidence="1">
    <location>
        <begin position="102"/>
        <end position="113"/>
    </location>
</feature>
<evidence type="ECO:0000313" key="2">
    <source>
        <dbReference type="EMBL" id="KAJ4843065.1"/>
    </source>
</evidence>
<evidence type="ECO:0000256" key="1">
    <source>
        <dbReference type="SAM" id="MobiDB-lite"/>
    </source>
</evidence>
<name>A0A9Q0G605_9ROSI</name>
<feature type="compositionally biased region" description="Low complexity" evidence="1">
    <location>
        <begin position="48"/>
        <end position="64"/>
    </location>
</feature>
<reference evidence="2" key="1">
    <citation type="submission" date="2022-02" db="EMBL/GenBank/DDBJ databases">
        <authorList>
            <person name="Henning P.M."/>
            <person name="McCubbin A.G."/>
            <person name="Shore J.S."/>
        </authorList>
    </citation>
    <scope>NUCLEOTIDE SEQUENCE</scope>
    <source>
        <strain evidence="2">F60SS</strain>
        <tissue evidence="2">Leaves</tissue>
    </source>
</reference>
<comment type="caution">
    <text evidence="2">The sequence shown here is derived from an EMBL/GenBank/DDBJ whole genome shotgun (WGS) entry which is preliminary data.</text>
</comment>